<dbReference type="Proteomes" id="UP000239187">
    <property type="component" value="Chromosome"/>
</dbReference>
<reference evidence="1 2" key="1">
    <citation type="submission" date="2017-11" db="EMBL/GenBank/DDBJ databases">
        <title>Draft genome of Arthrobacter agilis strain UMCV2, a plant growth-promoting rhizobacterium and biocontrol capacity of phytopathogenic fungi.</title>
        <authorList>
            <person name="Martinez-Camara R."/>
            <person name="Santoyo G."/>
            <person name="Moreno-Hagelsieb G."/>
            <person name="Valencia-Cantero E."/>
        </authorList>
    </citation>
    <scope>NUCLEOTIDE SEQUENCE [LARGE SCALE GENOMIC DNA]</scope>
    <source>
        <strain evidence="1 2">UMCV2</strain>
    </source>
</reference>
<dbReference type="AlphaFoldDB" id="A0A2L0UHN4"/>
<evidence type="ECO:0000313" key="1">
    <source>
        <dbReference type="EMBL" id="AUZ88756.1"/>
    </source>
</evidence>
<proteinExistence type="predicted"/>
<accession>A0A2L0UHN4</accession>
<sequence length="293" mass="32509">MMDEGIEVPRDILEAWAGVAHSARLMTDVLHQIGEPMPGSNLAQVNAVYPAERGSDWSRGYLTSALEHLEFWGDHVAPLKFHPEQKVRHTFRPTQTLSRAAIESSSHAIWVLDARTAEECTRRHLSFVVHDFEEQKKAAVGQEPKTALAKRRADLVSKIGPLFTEDDVKRAPGYMDLVKQAAAVVVVKGAGTFDAEAAERLWRASAGSAHGKRWPSHELQIVVPRDEFLPGQFNTTQMPDPEAITSITELAASFTSYAVLRFADYSGYEPQLSNILEQAAARLSSKITRRPDL</sequence>
<name>A0A2L0UHN4_9MICC</name>
<dbReference type="EMBL" id="CP024915">
    <property type="protein sequence ID" value="AUZ88756.1"/>
    <property type="molecule type" value="Genomic_DNA"/>
</dbReference>
<organism evidence="1 2">
    <name type="scientific">Arthrobacter agilis</name>
    <dbReference type="NCBI Taxonomy" id="37921"/>
    <lineage>
        <taxon>Bacteria</taxon>
        <taxon>Bacillati</taxon>
        <taxon>Actinomycetota</taxon>
        <taxon>Actinomycetes</taxon>
        <taxon>Micrococcales</taxon>
        <taxon>Micrococcaceae</taxon>
        <taxon>Arthrobacter</taxon>
    </lineage>
</organism>
<dbReference type="RefSeq" id="WP_208739936.1">
    <property type="nucleotide sequence ID" value="NZ_CP024915.1"/>
</dbReference>
<evidence type="ECO:0000313" key="2">
    <source>
        <dbReference type="Proteomes" id="UP000239187"/>
    </source>
</evidence>
<gene>
    <name evidence="1" type="ORF">CVO76_14720</name>
</gene>
<protein>
    <submittedName>
        <fullName evidence="1">Uncharacterized protein</fullName>
    </submittedName>
</protein>